<feature type="coiled-coil region" evidence="1">
    <location>
        <begin position="289"/>
        <end position="323"/>
    </location>
</feature>
<protein>
    <submittedName>
        <fullName evidence="3">Uncharacterized protein</fullName>
    </submittedName>
</protein>
<keyword evidence="4" id="KW-1185">Reference proteome</keyword>
<evidence type="ECO:0000256" key="1">
    <source>
        <dbReference type="SAM" id="Coils"/>
    </source>
</evidence>
<evidence type="ECO:0000313" key="4">
    <source>
        <dbReference type="Proteomes" id="UP001222027"/>
    </source>
</evidence>
<feature type="coiled-coil region" evidence="1">
    <location>
        <begin position="123"/>
        <end position="168"/>
    </location>
</feature>
<dbReference type="Proteomes" id="UP001222027">
    <property type="component" value="Unassembled WGS sequence"/>
</dbReference>
<evidence type="ECO:0000256" key="2">
    <source>
        <dbReference type="SAM" id="MobiDB-lite"/>
    </source>
</evidence>
<proteinExistence type="predicted"/>
<gene>
    <name evidence="3" type="ORF">OPV22_032844</name>
</gene>
<dbReference type="PANTHER" id="PTHR35507:SF1">
    <property type="entry name" value="TMF_TATA_BD DOMAIN-CONTAINING PROTEIN"/>
    <property type="match status" value="1"/>
</dbReference>
<dbReference type="AlphaFoldDB" id="A0AAV8PZG2"/>
<sequence length="495" mass="54749">MDGGEYASSRGPGAPTPARVSLAHLVSPSPRRLSGCFEEPSRPALKKIAWVSLQGRLVGAEEATSAGAIGGGLSADEAVAWNLFSPLHRVLVVAVVAVAANNSKRARQIERFQRSVELRDQVLLSMQQKLDNLCEQMHSLQDQPVKCISGLTLENDQFNAEVKKLQVASQFCGSRTSLLELNPESGSLPFCRHVSSGLHGGKDATGVESAKEEAFNADNLIPMEQEERRMSDLSDFNWSVTSSMDFQLSALASEQEFYNLRKECEEKDAKIKELAIAVDAFRAADCKRIMELEEIIRRKNLVISKLKKDKAVLEKQVVELTRLRRSSSAALDTSNLQPPVMANNILYDMSSTSPSSSDPDSPMTSKQYHSQRCVTGDNPQHHDLRMAEIISPSSVEHLIPLKKSNDGFQEKQKGCSPESNLHLFNKEMDLNININMEQVLEEEALMICRHWVQLSIMTITMLMDKVRFTSPVSSEAGIRVGPYRGVINEVGPIEG</sequence>
<evidence type="ECO:0000313" key="3">
    <source>
        <dbReference type="EMBL" id="KAJ8459918.1"/>
    </source>
</evidence>
<feature type="compositionally biased region" description="Low complexity" evidence="2">
    <location>
        <begin position="348"/>
        <end position="365"/>
    </location>
</feature>
<reference evidence="3 4" key="1">
    <citation type="submission" date="2022-12" db="EMBL/GenBank/DDBJ databases">
        <title>Chromosome-scale assembly of the Ensete ventricosum genome.</title>
        <authorList>
            <person name="Dussert Y."/>
            <person name="Stocks J."/>
            <person name="Wendawek A."/>
            <person name="Woldeyes F."/>
            <person name="Nichols R.A."/>
            <person name="Borrell J.S."/>
        </authorList>
    </citation>
    <scope>NUCLEOTIDE SEQUENCE [LARGE SCALE GENOMIC DNA]</scope>
    <source>
        <strain evidence="4">cv. Maze</strain>
        <tissue evidence="3">Seeds</tissue>
    </source>
</reference>
<keyword evidence="1" id="KW-0175">Coiled coil</keyword>
<organism evidence="3 4">
    <name type="scientific">Ensete ventricosum</name>
    <name type="common">Abyssinian banana</name>
    <name type="synonym">Musa ensete</name>
    <dbReference type="NCBI Taxonomy" id="4639"/>
    <lineage>
        <taxon>Eukaryota</taxon>
        <taxon>Viridiplantae</taxon>
        <taxon>Streptophyta</taxon>
        <taxon>Embryophyta</taxon>
        <taxon>Tracheophyta</taxon>
        <taxon>Spermatophyta</taxon>
        <taxon>Magnoliopsida</taxon>
        <taxon>Liliopsida</taxon>
        <taxon>Zingiberales</taxon>
        <taxon>Musaceae</taxon>
        <taxon>Ensete</taxon>
    </lineage>
</organism>
<dbReference type="EMBL" id="JAQQAF010000009">
    <property type="protein sequence ID" value="KAJ8459918.1"/>
    <property type="molecule type" value="Genomic_DNA"/>
</dbReference>
<feature type="region of interest" description="Disordered" evidence="2">
    <location>
        <begin position="347"/>
        <end position="379"/>
    </location>
</feature>
<dbReference type="PANTHER" id="PTHR35507">
    <property type="entry name" value="OS09G0488600 PROTEIN"/>
    <property type="match status" value="1"/>
</dbReference>
<accession>A0AAV8PZG2</accession>
<name>A0AAV8PZG2_ENSVE</name>
<comment type="caution">
    <text evidence="3">The sequence shown here is derived from an EMBL/GenBank/DDBJ whole genome shotgun (WGS) entry which is preliminary data.</text>
</comment>